<reference evidence="2" key="1">
    <citation type="journal article" date="2015" name="Nature">
        <title>Complex archaea that bridge the gap between prokaryotes and eukaryotes.</title>
        <authorList>
            <person name="Spang A."/>
            <person name="Saw J.H."/>
            <person name="Jorgensen S.L."/>
            <person name="Zaremba-Niedzwiedzka K."/>
            <person name="Martijn J."/>
            <person name="Lind A.E."/>
            <person name="van Eijk R."/>
            <person name="Schleper C."/>
            <person name="Guy L."/>
            <person name="Ettema T.J."/>
        </authorList>
    </citation>
    <scope>NUCLEOTIDE SEQUENCE</scope>
</reference>
<dbReference type="EMBL" id="LAZR01000434">
    <property type="protein sequence ID" value="KKN69036.1"/>
    <property type="molecule type" value="Genomic_DNA"/>
</dbReference>
<name>A0A0F9V681_9ZZZZ</name>
<dbReference type="AlphaFoldDB" id="A0A0F9V681"/>
<comment type="caution">
    <text evidence="2">The sequence shown here is derived from an EMBL/GenBank/DDBJ whole genome shotgun (WGS) entry which is preliminary data.</text>
</comment>
<evidence type="ECO:0000313" key="2">
    <source>
        <dbReference type="EMBL" id="KKN69036.1"/>
    </source>
</evidence>
<proteinExistence type="predicted"/>
<protein>
    <submittedName>
        <fullName evidence="2">Uncharacterized protein</fullName>
    </submittedName>
</protein>
<accession>A0A0F9V681</accession>
<organism evidence="2">
    <name type="scientific">marine sediment metagenome</name>
    <dbReference type="NCBI Taxonomy" id="412755"/>
    <lineage>
        <taxon>unclassified sequences</taxon>
        <taxon>metagenomes</taxon>
        <taxon>ecological metagenomes</taxon>
    </lineage>
</organism>
<sequence>MNQDEVTQPRAVAEAAEPVTRPCDNCNGMVDLTSVITVRVEEEDGSETVLDMTEAKARSLLDAVGVPQPPVLCDQHPEEGPISTEKWP</sequence>
<feature type="region of interest" description="Disordered" evidence="1">
    <location>
        <begin position="67"/>
        <end position="88"/>
    </location>
</feature>
<evidence type="ECO:0000256" key="1">
    <source>
        <dbReference type="SAM" id="MobiDB-lite"/>
    </source>
</evidence>
<gene>
    <name evidence="2" type="ORF">LCGC14_0445080</name>
</gene>